<keyword evidence="1" id="KW-1133">Transmembrane helix</keyword>
<feature type="transmembrane region" description="Helical" evidence="1">
    <location>
        <begin position="41"/>
        <end position="63"/>
    </location>
</feature>
<comment type="caution">
    <text evidence="2">The sequence shown here is derived from an EMBL/GenBank/DDBJ whole genome shotgun (WGS) entry which is preliminary data.</text>
</comment>
<gene>
    <name evidence="2" type="ORF">EYF80_019935</name>
</gene>
<dbReference type="AlphaFoldDB" id="A0A4Z2HVZ6"/>
<keyword evidence="1" id="KW-0812">Transmembrane</keyword>
<dbReference type="Proteomes" id="UP000314294">
    <property type="component" value="Unassembled WGS sequence"/>
</dbReference>
<accession>A0A4Z2HVZ6</accession>
<organism evidence="2 3">
    <name type="scientific">Liparis tanakae</name>
    <name type="common">Tanaka's snailfish</name>
    <dbReference type="NCBI Taxonomy" id="230148"/>
    <lineage>
        <taxon>Eukaryota</taxon>
        <taxon>Metazoa</taxon>
        <taxon>Chordata</taxon>
        <taxon>Craniata</taxon>
        <taxon>Vertebrata</taxon>
        <taxon>Euteleostomi</taxon>
        <taxon>Actinopterygii</taxon>
        <taxon>Neopterygii</taxon>
        <taxon>Teleostei</taxon>
        <taxon>Neoteleostei</taxon>
        <taxon>Acanthomorphata</taxon>
        <taxon>Eupercaria</taxon>
        <taxon>Perciformes</taxon>
        <taxon>Cottioidei</taxon>
        <taxon>Cottales</taxon>
        <taxon>Liparidae</taxon>
        <taxon>Liparis</taxon>
    </lineage>
</organism>
<reference evidence="2 3" key="1">
    <citation type="submission" date="2019-03" db="EMBL/GenBank/DDBJ databases">
        <title>First draft genome of Liparis tanakae, snailfish: a comprehensive survey of snailfish specific genes.</title>
        <authorList>
            <person name="Kim W."/>
            <person name="Song I."/>
            <person name="Jeong J.-H."/>
            <person name="Kim D."/>
            <person name="Kim S."/>
            <person name="Ryu S."/>
            <person name="Song J.Y."/>
            <person name="Lee S.K."/>
        </authorList>
    </citation>
    <scope>NUCLEOTIDE SEQUENCE [LARGE SCALE GENOMIC DNA]</scope>
    <source>
        <tissue evidence="2">Muscle</tissue>
    </source>
</reference>
<sequence length="82" mass="9465">MVFQLSGETVQFFITGVTTKLRHSRSTRKPNLNCLAEDFQNIFFCCVFNAIGFLLNIITLFLLHPCYTYWGCTSSDSVQLRF</sequence>
<evidence type="ECO:0000313" key="3">
    <source>
        <dbReference type="Proteomes" id="UP000314294"/>
    </source>
</evidence>
<evidence type="ECO:0000313" key="2">
    <source>
        <dbReference type="EMBL" id="TNN69867.1"/>
    </source>
</evidence>
<name>A0A4Z2HVZ6_9TELE</name>
<dbReference type="EMBL" id="SRLO01000170">
    <property type="protein sequence ID" value="TNN69867.1"/>
    <property type="molecule type" value="Genomic_DNA"/>
</dbReference>
<protein>
    <submittedName>
        <fullName evidence="2">Uncharacterized protein</fullName>
    </submittedName>
</protein>
<keyword evidence="3" id="KW-1185">Reference proteome</keyword>
<keyword evidence="1" id="KW-0472">Membrane</keyword>
<proteinExistence type="predicted"/>
<evidence type="ECO:0000256" key="1">
    <source>
        <dbReference type="SAM" id="Phobius"/>
    </source>
</evidence>